<name>A0A1U9VNY2_9RALS</name>
<keyword evidence="2" id="KW-0614">Plasmid</keyword>
<organism evidence="2 3">
    <name type="scientific">blood disease bacterium A2-HR MARDI</name>
    <dbReference type="NCBI Taxonomy" id="1944648"/>
    <lineage>
        <taxon>Bacteria</taxon>
        <taxon>Pseudomonadati</taxon>
        <taxon>Pseudomonadota</taxon>
        <taxon>Betaproteobacteria</taxon>
        <taxon>Burkholderiales</taxon>
        <taxon>Burkholderiaceae</taxon>
        <taxon>Ralstonia</taxon>
        <taxon>Ralstonia solanacearum species complex</taxon>
    </lineage>
</organism>
<dbReference type="EMBL" id="CP019912">
    <property type="protein sequence ID" value="AQW31907.1"/>
    <property type="molecule type" value="Genomic_DNA"/>
</dbReference>
<dbReference type="Gene3D" id="3.30.70.2970">
    <property type="entry name" value="Protein of unknown function (DUF541), domain 2"/>
    <property type="match status" value="1"/>
</dbReference>
<evidence type="ECO:0000256" key="1">
    <source>
        <dbReference type="SAM" id="SignalP"/>
    </source>
</evidence>
<gene>
    <name evidence="2" type="ORF">B0B51_18410</name>
</gene>
<sequence length="239" mass="24733">MKPALAATVLGAAVIASSALAQTPVAPAGSWTPPSGVLSLDAQAVAEVPTDTVTLTLGAEQEGSDPGAISAALSRKADDVIAQAKRTTGVQAESGGFSIYPNTDRNGKISVWRGRAEVRLTSKDFAAASRLAGQVANQMQVQNINFTLSREARTAAETRLVDQAVNTFRDKAQTTSKLFGYSSYTIREVHVSEGGGSPGPRPMMRMAAMASDSAPVSVPIEGGKAQVMVTVSGAVQMLK</sequence>
<dbReference type="Gene3D" id="3.30.110.170">
    <property type="entry name" value="Protein of unknown function (DUF541), domain 1"/>
    <property type="match status" value="1"/>
</dbReference>
<keyword evidence="1" id="KW-0732">Signal</keyword>
<reference evidence="2 3" key="1">
    <citation type="submission" date="2017-02" db="EMBL/GenBank/DDBJ databases">
        <title>Blood Disease Bacterium A2-HR MARDI.</title>
        <authorList>
            <person name="Badrun R."/>
            <person name="Abu Bakar N."/>
            <person name="Laboh R."/>
        </authorList>
    </citation>
    <scope>NUCLEOTIDE SEQUENCE [LARGE SCALE GENOMIC DNA]</scope>
    <source>
        <strain evidence="2 3">A2-HR MARDI</strain>
        <plasmid evidence="3">Plasmid</plasmid>
    </source>
</reference>
<feature type="chain" id="PRO_5010729247" description="SIMPL domain-containing protein" evidence="1">
    <location>
        <begin position="22"/>
        <end position="239"/>
    </location>
</feature>
<dbReference type="RefSeq" id="WP_013211763.1">
    <property type="nucleotide sequence ID" value="NZ_CP019912.1"/>
</dbReference>
<dbReference type="PANTHER" id="PTHR34387:SF1">
    <property type="entry name" value="PERIPLASMIC IMMUNOGENIC PROTEIN"/>
    <property type="match status" value="1"/>
</dbReference>
<dbReference type="Pfam" id="PF04402">
    <property type="entry name" value="SIMPL"/>
    <property type="match status" value="1"/>
</dbReference>
<geneLocation type="plasmid" evidence="2">
    <name>unnamed</name>
</geneLocation>
<protein>
    <recommendedName>
        <fullName evidence="4">SIMPL domain-containing protein</fullName>
    </recommendedName>
</protein>
<dbReference type="InterPro" id="IPR052022">
    <property type="entry name" value="26kDa_periplasmic_antigen"/>
</dbReference>
<evidence type="ECO:0000313" key="3">
    <source>
        <dbReference type="Proteomes" id="UP000189628"/>
    </source>
</evidence>
<evidence type="ECO:0008006" key="4">
    <source>
        <dbReference type="Google" id="ProtNLM"/>
    </source>
</evidence>
<dbReference type="InterPro" id="IPR007497">
    <property type="entry name" value="SIMPL/DUF541"/>
</dbReference>
<dbReference type="Proteomes" id="UP000189628">
    <property type="component" value="Plasmid unnamed"/>
</dbReference>
<dbReference type="GO" id="GO:0006974">
    <property type="term" value="P:DNA damage response"/>
    <property type="evidence" value="ECO:0007669"/>
    <property type="project" value="TreeGrafter"/>
</dbReference>
<dbReference type="AlphaFoldDB" id="A0A1U9VNY2"/>
<dbReference type="PANTHER" id="PTHR34387">
    <property type="entry name" value="SLR1258 PROTEIN"/>
    <property type="match status" value="1"/>
</dbReference>
<accession>A0A1U9VNY2</accession>
<evidence type="ECO:0000313" key="2">
    <source>
        <dbReference type="EMBL" id="AQW31907.1"/>
    </source>
</evidence>
<proteinExistence type="predicted"/>
<feature type="signal peptide" evidence="1">
    <location>
        <begin position="1"/>
        <end position="21"/>
    </location>
</feature>